<keyword evidence="2" id="KW-0805">Transcription regulation</keyword>
<feature type="domain" description="HTH lacI-type" evidence="5">
    <location>
        <begin position="9"/>
        <end position="66"/>
    </location>
</feature>
<accession>A0ABT9PRX6</accession>
<dbReference type="InterPro" id="IPR028082">
    <property type="entry name" value="Peripla_BP_I"/>
</dbReference>
<dbReference type="RefSeq" id="WP_306833719.1">
    <property type="nucleotide sequence ID" value="NZ_JAUSRF010000005.1"/>
</dbReference>
<dbReference type="Gene3D" id="3.40.50.2300">
    <property type="match status" value="2"/>
</dbReference>
<comment type="caution">
    <text evidence="6">The sequence shown here is derived from an EMBL/GenBank/DDBJ whole genome shotgun (WGS) entry which is preliminary data.</text>
</comment>
<keyword evidence="7" id="KW-1185">Reference proteome</keyword>
<dbReference type="PANTHER" id="PTHR30146:SF45">
    <property type="entry name" value="CATABOLITE REPRESSOR_ACTIVATOR"/>
    <property type="match status" value="1"/>
</dbReference>
<evidence type="ECO:0000313" key="7">
    <source>
        <dbReference type="Proteomes" id="UP001241472"/>
    </source>
</evidence>
<name>A0ABT9PRX6_9HYPH</name>
<dbReference type="EMBL" id="JAUSRF010000005">
    <property type="protein sequence ID" value="MDP9837218.1"/>
    <property type="molecule type" value="Genomic_DNA"/>
</dbReference>
<evidence type="ECO:0000256" key="4">
    <source>
        <dbReference type="ARBA" id="ARBA00023163"/>
    </source>
</evidence>
<dbReference type="SUPFAM" id="SSF47413">
    <property type="entry name" value="lambda repressor-like DNA-binding domains"/>
    <property type="match status" value="1"/>
</dbReference>
<dbReference type="PANTHER" id="PTHR30146">
    <property type="entry name" value="LACI-RELATED TRANSCRIPTIONAL REPRESSOR"/>
    <property type="match status" value="1"/>
</dbReference>
<evidence type="ECO:0000313" key="6">
    <source>
        <dbReference type="EMBL" id="MDP9837218.1"/>
    </source>
</evidence>
<keyword evidence="4" id="KW-0804">Transcription</keyword>
<dbReference type="InterPro" id="IPR025997">
    <property type="entry name" value="SBP_2_dom"/>
</dbReference>
<keyword evidence="1" id="KW-0678">Repressor</keyword>
<protein>
    <submittedName>
        <fullName evidence="6">LacI family fructose operon transcriptional repressor</fullName>
    </submittedName>
</protein>
<dbReference type="Pfam" id="PF00356">
    <property type="entry name" value="LacI"/>
    <property type="match status" value="1"/>
</dbReference>
<dbReference type="Pfam" id="PF13407">
    <property type="entry name" value="Peripla_BP_4"/>
    <property type="match status" value="1"/>
</dbReference>
<organism evidence="6 7">
    <name type="scientific">Neorhizobium huautlense</name>
    <dbReference type="NCBI Taxonomy" id="67774"/>
    <lineage>
        <taxon>Bacteria</taxon>
        <taxon>Pseudomonadati</taxon>
        <taxon>Pseudomonadota</taxon>
        <taxon>Alphaproteobacteria</taxon>
        <taxon>Hyphomicrobiales</taxon>
        <taxon>Rhizobiaceae</taxon>
        <taxon>Rhizobium/Agrobacterium group</taxon>
        <taxon>Neorhizobium</taxon>
    </lineage>
</organism>
<dbReference type="Gene3D" id="1.10.260.40">
    <property type="entry name" value="lambda repressor-like DNA-binding domains"/>
    <property type="match status" value="1"/>
</dbReference>
<dbReference type="InterPro" id="IPR000843">
    <property type="entry name" value="HTH_LacI"/>
</dbReference>
<evidence type="ECO:0000256" key="3">
    <source>
        <dbReference type="ARBA" id="ARBA00023125"/>
    </source>
</evidence>
<dbReference type="SUPFAM" id="SSF53822">
    <property type="entry name" value="Periplasmic binding protein-like I"/>
    <property type="match status" value="1"/>
</dbReference>
<proteinExistence type="predicted"/>
<gene>
    <name evidence="6" type="ORF">J2T09_001970</name>
</gene>
<sequence length="338" mass="37278">MSTEVPKRLTIYDLAKLAGSSPSTVSAVLNGTWQNRRISEKLAARILAVAADADYSVNMQARALRRERSGIIGMILPLYDNRYFSSIAQIFEAEARKRGLFAIVSCTNRDPQQEQAAAQMMIAHRVEKLICTGATDPDSIARMCHAQGVETINLDLPGRLAPSVISDNRNGAKALTTAILDRLEDRGNPQDPILFVGGRIEDHNTRERIAGFREALTARGLESPEENIMPCGYSGARAAPVLDAYLLKHKTLPSAIFVNSTITLEGIARWFNEQGHNMSEIVFGCFDWDPLAAVFNPHFLMVRQNVPVMIDRLFDLIDSPHAPSTALIEIQPEILGVQ</sequence>
<dbReference type="InterPro" id="IPR010982">
    <property type="entry name" value="Lambda_DNA-bd_dom_sf"/>
</dbReference>
<evidence type="ECO:0000256" key="1">
    <source>
        <dbReference type="ARBA" id="ARBA00022491"/>
    </source>
</evidence>
<dbReference type="Proteomes" id="UP001241472">
    <property type="component" value="Unassembled WGS sequence"/>
</dbReference>
<dbReference type="CDD" id="cd01392">
    <property type="entry name" value="HTH_LacI"/>
    <property type="match status" value="1"/>
</dbReference>
<reference evidence="6 7" key="1">
    <citation type="submission" date="2023-07" db="EMBL/GenBank/DDBJ databases">
        <title>Sorghum-associated microbial communities from plants grown in Nebraska, USA.</title>
        <authorList>
            <person name="Schachtman D."/>
        </authorList>
    </citation>
    <scope>NUCLEOTIDE SEQUENCE [LARGE SCALE GENOMIC DNA]</scope>
    <source>
        <strain evidence="6 7">DS1307</strain>
    </source>
</reference>
<evidence type="ECO:0000259" key="5">
    <source>
        <dbReference type="PROSITE" id="PS50932"/>
    </source>
</evidence>
<evidence type="ECO:0000256" key="2">
    <source>
        <dbReference type="ARBA" id="ARBA00023015"/>
    </source>
</evidence>
<dbReference type="SMART" id="SM00354">
    <property type="entry name" value="HTH_LACI"/>
    <property type="match status" value="1"/>
</dbReference>
<keyword evidence="3" id="KW-0238">DNA-binding</keyword>
<dbReference type="PROSITE" id="PS50932">
    <property type="entry name" value="HTH_LACI_2"/>
    <property type="match status" value="1"/>
</dbReference>